<comment type="caution">
    <text evidence="9">The sequence shown here is derived from an EMBL/GenBank/DDBJ whole genome shotgun (WGS) entry which is preliminary data.</text>
</comment>
<sequence length="483" mass="54568">MLFKDCSVSAAIGAAFSGLAAYFVTRCIYDLFFHPLRKFPGPKLAAIGSFYEFYYDVIKDGTYLWEIEKMHKEYGPIIRINSKSLHMHDPNHYATIYAGGGRKVNKEASAVSGYTFPHSTVATLGHDLHHKRRAIMNPYFSKRAIMDVEPFINERIDALCSRLAKTISQEATIDLTSVFAAFSADVVMYHFYGSHSDFLGSRDLCYGLRDAMTAILDFYNIARFLPISPATVKKFPLWILGFLNRNFPPVITARDDNRKMILEYLNNMGREKTAKAETKFKPVIVSALTDSSVPAEEKRLDRLLDEGETIIFAGIDTTARALGVAMFHLLNEKKLLLRLRQELDSLTKLDGHWTTADLAGLPYMRGVVQEAIRLSYGIVTRLPRISAHEPLQYKGFTIPPGTPVSQSSYLINNDASVFPNSHIFDPERWIKAAQGGINLDKFMVSFSKGSRVCIAWHMHYSISALQNWQHTWTWNSGARHGKT</sequence>
<dbReference type="InterPro" id="IPR036396">
    <property type="entry name" value="Cyt_P450_sf"/>
</dbReference>
<dbReference type="GO" id="GO:0043386">
    <property type="term" value="P:mycotoxin biosynthetic process"/>
    <property type="evidence" value="ECO:0007669"/>
    <property type="project" value="UniProtKB-ARBA"/>
</dbReference>
<comment type="similarity">
    <text evidence="2">Belongs to the cytochrome P450 family.</text>
</comment>
<dbReference type="InterPro" id="IPR050121">
    <property type="entry name" value="Cytochrome_P450_monoxygenase"/>
</dbReference>
<comment type="cofactor">
    <cofactor evidence="1 8">
        <name>heme</name>
        <dbReference type="ChEBI" id="CHEBI:30413"/>
    </cofactor>
</comment>
<dbReference type="GO" id="GO:0005506">
    <property type="term" value="F:iron ion binding"/>
    <property type="evidence" value="ECO:0007669"/>
    <property type="project" value="InterPro"/>
</dbReference>
<evidence type="ECO:0000256" key="7">
    <source>
        <dbReference type="ARBA" id="ARBA00023033"/>
    </source>
</evidence>
<keyword evidence="4 8" id="KW-0479">Metal-binding</keyword>
<proteinExistence type="inferred from homology"/>
<gene>
    <name evidence="9" type="ORF">ACN38_g5019</name>
</gene>
<evidence type="ECO:0000256" key="5">
    <source>
        <dbReference type="ARBA" id="ARBA00023002"/>
    </source>
</evidence>
<evidence type="ECO:0000256" key="2">
    <source>
        <dbReference type="ARBA" id="ARBA00010617"/>
    </source>
</evidence>
<dbReference type="STRING" id="229535.A0A0M8PB19"/>
<evidence type="ECO:0000256" key="1">
    <source>
        <dbReference type="ARBA" id="ARBA00001971"/>
    </source>
</evidence>
<dbReference type="CDD" id="cd11062">
    <property type="entry name" value="CYP58-like"/>
    <property type="match status" value="1"/>
</dbReference>
<organism evidence="9 10">
    <name type="scientific">Penicillium nordicum</name>
    <dbReference type="NCBI Taxonomy" id="229535"/>
    <lineage>
        <taxon>Eukaryota</taxon>
        <taxon>Fungi</taxon>
        <taxon>Dikarya</taxon>
        <taxon>Ascomycota</taxon>
        <taxon>Pezizomycotina</taxon>
        <taxon>Eurotiomycetes</taxon>
        <taxon>Eurotiomycetidae</taxon>
        <taxon>Eurotiales</taxon>
        <taxon>Aspergillaceae</taxon>
        <taxon>Penicillium</taxon>
    </lineage>
</organism>
<evidence type="ECO:0008006" key="11">
    <source>
        <dbReference type="Google" id="ProtNLM"/>
    </source>
</evidence>
<name>A0A0M8PB19_9EURO</name>
<dbReference type="GO" id="GO:0020037">
    <property type="term" value="F:heme binding"/>
    <property type="evidence" value="ECO:0007669"/>
    <property type="project" value="InterPro"/>
</dbReference>
<dbReference type="OrthoDB" id="3945418at2759"/>
<evidence type="ECO:0000256" key="4">
    <source>
        <dbReference type="ARBA" id="ARBA00022723"/>
    </source>
</evidence>
<keyword evidence="7" id="KW-0503">Monooxygenase</keyword>
<dbReference type="GO" id="GO:0004497">
    <property type="term" value="F:monooxygenase activity"/>
    <property type="evidence" value="ECO:0007669"/>
    <property type="project" value="UniProtKB-KW"/>
</dbReference>
<protein>
    <recommendedName>
        <fullName evidence="11">Trichodiene oxygenase</fullName>
    </recommendedName>
</protein>
<feature type="binding site" description="axial binding residue" evidence="8">
    <location>
        <position position="453"/>
    </location>
    <ligand>
        <name>heme</name>
        <dbReference type="ChEBI" id="CHEBI:30413"/>
    </ligand>
    <ligandPart>
        <name>Fe</name>
        <dbReference type="ChEBI" id="CHEBI:18248"/>
    </ligandPart>
</feature>
<dbReference type="GO" id="GO:0016705">
    <property type="term" value="F:oxidoreductase activity, acting on paired donors, with incorporation or reduction of molecular oxygen"/>
    <property type="evidence" value="ECO:0007669"/>
    <property type="project" value="InterPro"/>
</dbReference>
<keyword evidence="3 8" id="KW-0349">Heme</keyword>
<dbReference type="PRINTS" id="PR00463">
    <property type="entry name" value="EP450I"/>
</dbReference>
<dbReference type="InterPro" id="IPR002401">
    <property type="entry name" value="Cyt_P450_E_grp-I"/>
</dbReference>
<keyword evidence="10" id="KW-1185">Reference proteome</keyword>
<dbReference type="EMBL" id="LHQQ01000068">
    <property type="protein sequence ID" value="KOS44050.1"/>
    <property type="molecule type" value="Genomic_DNA"/>
</dbReference>
<evidence type="ECO:0000256" key="8">
    <source>
        <dbReference type="PIRSR" id="PIRSR602401-1"/>
    </source>
</evidence>
<reference evidence="9 10" key="1">
    <citation type="submission" date="2015-08" db="EMBL/GenBank/DDBJ databases">
        <title>Genome sequencing of Penicillium nordicum.</title>
        <authorList>
            <person name="Nguyen H.D."/>
            <person name="Seifert K.A."/>
        </authorList>
    </citation>
    <scope>NUCLEOTIDE SEQUENCE [LARGE SCALE GENOMIC DNA]</scope>
    <source>
        <strain evidence="9 10">DAOMC 185683</strain>
    </source>
</reference>
<evidence type="ECO:0000313" key="9">
    <source>
        <dbReference type="EMBL" id="KOS44050.1"/>
    </source>
</evidence>
<dbReference type="Proteomes" id="UP000037696">
    <property type="component" value="Unassembled WGS sequence"/>
</dbReference>
<keyword evidence="6 8" id="KW-0408">Iron</keyword>
<dbReference type="Pfam" id="PF00067">
    <property type="entry name" value="p450"/>
    <property type="match status" value="1"/>
</dbReference>
<dbReference type="SUPFAM" id="SSF48264">
    <property type="entry name" value="Cytochrome P450"/>
    <property type="match status" value="1"/>
</dbReference>
<dbReference type="PANTHER" id="PTHR24305">
    <property type="entry name" value="CYTOCHROME P450"/>
    <property type="match status" value="1"/>
</dbReference>
<accession>A0A0M8PB19</accession>
<evidence type="ECO:0000256" key="3">
    <source>
        <dbReference type="ARBA" id="ARBA00022617"/>
    </source>
</evidence>
<keyword evidence="5" id="KW-0560">Oxidoreductase</keyword>
<dbReference type="InterPro" id="IPR001128">
    <property type="entry name" value="Cyt_P450"/>
</dbReference>
<evidence type="ECO:0000313" key="10">
    <source>
        <dbReference type="Proteomes" id="UP000037696"/>
    </source>
</evidence>
<evidence type="ECO:0000256" key="6">
    <source>
        <dbReference type="ARBA" id="ARBA00023004"/>
    </source>
</evidence>
<dbReference type="PANTHER" id="PTHR24305:SF157">
    <property type="entry name" value="N-ACETYLTRYPTOPHAN 6-HYDROXYLASE IVOC-RELATED"/>
    <property type="match status" value="1"/>
</dbReference>
<dbReference type="AlphaFoldDB" id="A0A0M8PB19"/>
<dbReference type="Gene3D" id="1.10.630.10">
    <property type="entry name" value="Cytochrome P450"/>
    <property type="match status" value="1"/>
</dbReference>